<evidence type="ECO:0000313" key="4">
    <source>
        <dbReference type="Proteomes" id="UP001501710"/>
    </source>
</evidence>
<evidence type="ECO:0008006" key="5">
    <source>
        <dbReference type="Google" id="ProtNLM"/>
    </source>
</evidence>
<gene>
    <name evidence="3" type="ORF">GCM10022254_36660</name>
</gene>
<protein>
    <recommendedName>
        <fullName evidence="5">DUF35 domain-containing protein</fullName>
    </recommendedName>
</protein>
<dbReference type="Pfam" id="PF12172">
    <property type="entry name" value="zf-ChsH2"/>
    <property type="match status" value="1"/>
</dbReference>
<dbReference type="InterPro" id="IPR012340">
    <property type="entry name" value="NA-bd_OB-fold"/>
</dbReference>
<sequence>MREEQLLLSRCESCATVIWYPRPFCPRCGGRDVMRFPASGEATVYTYTVVRKARGEYRDRTPYVVAYVELAEGPRVLTNIIDCDPAEVHIGQPVTLTFDTPSDGPGLYRFRPST</sequence>
<dbReference type="RefSeq" id="WP_344898116.1">
    <property type="nucleotide sequence ID" value="NZ_BAABAS010000007.1"/>
</dbReference>
<dbReference type="InterPro" id="IPR002878">
    <property type="entry name" value="ChsH2_C"/>
</dbReference>
<evidence type="ECO:0000259" key="1">
    <source>
        <dbReference type="Pfam" id="PF01796"/>
    </source>
</evidence>
<dbReference type="InterPro" id="IPR052513">
    <property type="entry name" value="Thioester_dehydratase-like"/>
</dbReference>
<dbReference type="EMBL" id="BAABAS010000007">
    <property type="protein sequence ID" value="GAA4233676.1"/>
    <property type="molecule type" value="Genomic_DNA"/>
</dbReference>
<proteinExistence type="predicted"/>
<dbReference type="PANTHER" id="PTHR34075:SF5">
    <property type="entry name" value="BLR3430 PROTEIN"/>
    <property type="match status" value="1"/>
</dbReference>
<name>A0ABP8C4Q3_9ACTN</name>
<dbReference type="Proteomes" id="UP001501710">
    <property type="component" value="Unassembled WGS sequence"/>
</dbReference>
<accession>A0ABP8C4Q3</accession>
<comment type="caution">
    <text evidence="3">The sequence shown here is derived from an EMBL/GenBank/DDBJ whole genome shotgun (WGS) entry which is preliminary data.</text>
</comment>
<feature type="domain" description="ChsH2 rubredoxin-like zinc ribbon" evidence="2">
    <location>
        <begin position="2"/>
        <end position="33"/>
    </location>
</feature>
<reference evidence="4" key="1">
    <citation type="journal article" date="2019" name="Int. J. Syst. Evol. Microbiol.">
        <title>The Global Catalogue of Microorganisms (GCM) 10K type strain sequencing project: providing services to taxonomists for standard genome sequencing and annotation.</title>
        <authorList>
            <consortium name="The Broad Institute Genomics Platform"/>
            <consortium name="The Broad Institute Genome Sequencing Center for Infectious Disease"/>
            <person name="Wu L."/>
            <person name="Ma J."/>
        </authorList>
    </citation>
    <scope>NUCLEOTIDE SEQUENCE [LARGE SCALE GENOMIC DNA]</scope>
    <source>
        <strain evidence="4">JCM 17440</strain>
    </source>
</reference>
<dbReference type="Gene3D" id="6.10.30.10">
    <property type="match status" value="1"/>
</dbReference>
<dbReference type="PANTHER" id="PTHR34075">
    <property type="entry name" value="BLR3430 PROTEIN"/>
    <property type="match status" value="1"/>
</dbReference>
<dbReference type="SUPFAM" id="SSF50249">
    <property type="entry name" value="Nucleic acid-binding proteins"/>
    <property type="match status" value="1"/>
</dbReference>
<evidence type="ECO:0000313" key="3">
    <source>
        <dbReference type="EMBL" id="GAA4233676.1"/>
    </source>
</evidence>
<evidence type="ECO:0000259" key="2">
    <source>
        <dbReference type="Pfam" id="PF12172"/>
    </source>
</evidence>
<organism evidence="3 4">
    <name type="scientific">Actinomadura meridiana</name>
    <dbReference type="NCBI Taxonomy" id="559626"/>
    <lineage>
        <taxon>Bacteria</taxon>
        <taxon>Bacillati</taxon>
        <taxon>Actinomycetota</taxon>
        <taxon>Actinomycetes</taxon>
        <taxon>Streptosporangiales</taxon>
        <taxon>Thermomonosporaceae</taxon>
        <taxon>Actinomadura</taxon>
    </lineage>
</organism>
<keyword evidence="4" id="KW-1185">Reference proteome</keyword>
<dbReference type="InterPro" id="IPR022002">
    <property type="entry name" value="ChsH2_Znr"/>
</dbReference>
<dbReference type="Pfam" id="PF01796">
    <property type="entry name" value="OB_ChsH2_C"/>
    <property type="match status" value="1"/>
</dbReference>
<feature type="domain" description="ChsH2 C-terminal OB-fold" evidence="1">
    <location>
        <begin position="37"/>
        <end position="99"/>
    </location>
</feature>